<name>A0A5C7ERU8_9PROT</name>
<comment type="pathway">
    <text evidence="6">Amine and polyamine biosynthesis; spermidine biosynthesis; spermidine from putrescine: step 1/1.</text>
</comment>
<feature type="binding site" evidence="6">
    <location>
        <position position="91"/>
    </location>
    <ligand>
        <name>spermidine</name>
        <dbReference type="ChEBI" id="CHEBI:57834"/>
    </ligand>
</feature>
<dbReference type="GO" id="GO:0004766">
    <property type="term" value="F:spermidine synthase activity"/>
    <property type="evidence" value="ECO:0007669"/>
    <property type="project" value="UniProtKB-UniRule"/>
</dbReference>
<dbReference type="RefSeq" id="WP_147800214.1">
    <property type="nucleotide sequence ID" value="NZ_VPFL01000014.1"/>
</dbReference>
<evidence type="ECO:0000313" key="10">
    <source>
        <dbReference type="Proteomes" id="UP000321201"/>
    </source>
</evidence>
<accession>A0A5C7ERU8</accession>
<dbReference type="CDD" id="cd02440">
    <property type="entry name" value="AdoMet_MTases"/>
    <property type="match status" value="1"/>
</dbReference>
<feature type="binding site" evidence="6">
    <location>
        <position position="168"/>
    </location>
    <ligand>
        <name>S-methyl-5'-thioadenosine</name>
        <dbReference type="ChEBI" id="CHEBI:17509"/>
    </ligand>
</feature>
<dbReference type="Pfam" id="PF01564">
    <property type="entry name" value="Spermine_synth"/>
    <property type="match status" value="1"/>
</dbReference>
<evidence type="ECO:0000256" key="7">
    <source>
        <dbReference type="PROSITE-ProRule" id="PRU00354"/>
    </source>
</evidence>
<feature type="domain" description="PABS" evidence="8">
    <location>
        <begin position="12"/>
        <end position="240"/>
    </location>
</feature>
<comment type="catalytic activity">
    <reaction evidence="5">
        <text>S-adenosyl 3-(methylsulfanyl)propylamine + spermidine = thermospermine + S-methyl-5'-thioadenosine + H(+)</text>
        <dbReference type="Rhea" id="RHEA:30515"/>
        <dbReference type="ChEBI" id="CHEBI:15378"/>
        <dbReference type="ChEBI" id="CHEBI:17509"/>
        <dbReference type="ChEBI" id="CHEBI:57443"/>
        <dbReference type="ChEBI" id="CHEBI:57834"/>
        <dbReference type="ChEBI" id="CHEBI:59903"/>
        <dbReference type="EC" id="2.5.1.79"/>
    </reaction>
</comment>
<dbReference type="InterPro" id="IPR030374">
    <property type="entry name" value="PABS"/>
</dbReference>
<dbReference type="Gene3D" id="3.40.50.150">
    <property type="entry name" value="Vaccinia Virus protein VP39"/>
    <property type="match status" value="1"/>
</dbReference>
<dbReference type="FunCoup" id="A0A5C7ERU8">
    <property type="interactions" value="436"/>
</dbReference>
<evidence type="ECO:0000256" key="2">
    <source>
        <dbReference type="ARBA" id="ARBA00022679"/>
    </source>
</evidence>
<keyword evidence="3 6" id="KW-0745">Spermidine biosynthesis</keyword>
<dbReference type="GO" id="GO:0008295">
    <property type="term" value="P:spermidine biosynthetic process"/>
    <property type="evidence" value="ECO:0007669"/>
    <property type="project" value="UniProtKB-UniRule"/>
</dbReference>
<dbReference type="PANTHER" id="PTHR43317">
    <property type="entry name" value="THERMOSPERMINE SYNTHASE ACAULIS5"/>
    <property type="match status" value="1"/>
</dbReference>
<protein>
    <recommendedName>
        <fullName evidence="6">Polyamine aminopropyltransferase</fullName>
    </recommendedName>
    <alternativeName>
        <fullName evidence="6">Putrescine aminopropyltransferase</fullName>
        <shortName evidence="6">PAPT</shortName>
    </alternativeName>
    <alternativeName>
        <fullName evidence="6">Spermidine synthase</fullName>
        <shortName evidence="6">SPDS</shortName>
        <shortName evidence="6">SPDSY</shortName>
        <ecNumber evidence="6">2.5.1.16</ecNumber>
    </alternativeName>
</protein>
<evidence type="ECO:0000256" key="5">
    <source>
        <dbReference type="ARBA" id="ARBA00048874"/>
    </source>
</evidence>
<evidence type="ECO:0000256" key="1">
    <source>
        <dbReference type="ARBA" id="ARBA00007867"/>
    </source>
</evidence>
<comment type="catalytic activity">
    <reaction evidence="6">
        <text>S-adenosyl 3-(methylsulfanyl)propylamine + putrescine = S-methyl-5'-thioadenosine + spermidine + H(+)</text>
        <dbReference type="Rhea" id="RHEA:12721"/>
        <dbReference type="ChEBI" id="CHEBI:15378"/>
        <dbReference type="ChEBI" id="CHEBI:17509"/>
        <dbReference type="ChEBI" id="CHEBI:57443"/>
        <dbReference type="ChEBI" id="CHEBI:57834"/>
        <dbReference type="ChEBI" id="CHEBI:326268"/>
        <dbReference type="EC" id="2.5.1.16"/>
    </reaction>
</comment>
<proteinExistence type="inferred from homology"/>
<dbReference type="HAMAP" id="MF_00198">
    <property type="entry name" value="Spermidine_synth"/>
    <property type="match status" value="1"/>
</dbReference>
<feature type="binding site" evidence="6">
    <location>
        <position position="67"/>
    </location>
    <ligand>
        <name>spermidine</name>
        <dbReference type="ChEBI" id="CHEBI:57834"/>
    </ligand>
</feature>
<dbReference type="NCBIfam" id="NF037959">
    <property type="entry name" value="MFS_SpdSyn"/>
    <property type="match status" value="1"/>
</dbReference>
<comment type="function">
    <text evidence="6">Catalyzes the irreversible transfer of a propylamine group from the amino donor S-adenosylmethioninamine (decarboxy-AdoMet) to putrescine (1,4-diaminobutane) to yield spermidine.</text>
</comment>
<dbReference type="AlphaFoldDB" id="A0A5C7ERU8"/>
<feature type="binding site" evidence="6">
    <location>
        <position position="111"/>
    </location>
    <ligand>
        <name>S-methyl-5'-thioadenosine</name>
        <dbReference type="ChEBI" id="CHEBI:17509"/>
    </ligand>
</feature>
<feature type="binding site" evidence="6">
    <location>
        <position position="36"/>
    </location>
    <ligand>
        <name>S-methyl-5'-thioadenosine</name>
        <dbReference type="ChEBI" id="CHEBI:17509"/>
    </ligand>
</feature>
<evidence type="ECO:0000313" key="9">
    <source>
        <dbReference type="EMBL" id="TXF11382.1"/>
    </source>
</evidence>
<dbReference type="Pfam" id="PF17284">
    <property type="entry name" value="Spermine_synt_N"/>
    <property type="match status" value="1"/>
</dbReference>
<evidence type="ECO:0000259" key="8">
    <source>
        <dbReference type="PROSITE" id="PS51006"/>
    </source>
</evidence>
<evidence type="ECO:0000256" key="6">
    <source>
        <dbReference type="HAMAP-Rule" id="MF_00198"/>
    </source>
</evidence>
<gene>
    <name evidence="6 9" type="primary">speE</name>
    <name evidence="9" type="ORF">FR698_10810</name>
</gene>
<feature type="binding site" evidence="6">
    <location>
        <begin position="143"/>
        <end position="144"/>
    </location>
    <ligand>
        <name>S-methyl-5'-thioadenosine</name>
        <dbReference type="ChEBI" id="CHEBI:17509"/>
    </ligand>
</feature>
<organism evidence="9 10">
    <name type="scientific">Pelomicrobium methylotrophicum</name>
    <dbReference type="NCBI Taxonomy" id="2602750"/>
    <lineage>
        <taxon>Bacteria</taxon>
        <taxon>Pseudomonadati</taxon>
        <taxon>Pseudomonadota</taxon>
        <taxon>Hydrogenophilia</taxon>
        <taxon>Hydrogenophilia incertae sedis</taxon>
        <taxon>Pelomicrobium</taxon>
    </lineage>
</organism>
<comment type="subunit">
    <text evidence="6">Homodimer or homotetramer.</text>
</comment>
<dbReference type="InParanoid" id="A0A5C7ERU8"/>
<dbReference type="GO" id="GO:0010487">
    <property type="term" value="F:thermospermine synthase activity"/>
    <property type="evidence" value="ECO:0007669"/>
    <property type="project" value="UniProtKB-EC"/>
</dbReference>
<evidence type="ECO:0000256" key="4">
    <source>
        <dbReference type="ARBA" id="ARBA00023115"/>
    </source>
</evidence>
<dbReference type="UniPathway" id="UPA00248">
    <property type="reaction ID" value="UER00314"/>
</dbReference>
<comment type="caution">
    <text evidence="9">The sequence shown here is derived from an EMBL/GenBank/DDBJ whole genome shotgun (WGS) entry which is preliminary data.</text>
</comment>
<dbReference type="InterPro" id="IPR001045">
    <property type="entry name" value="Spermi_synthase"/>
</dbReference>
<dbReference type="PROSITE" id="PS51006">
    <property type="entry name" value="PABS_2"/>
    <property type="match status" value="1"/>
</dbReference>
<dbReference type="InterPro" id="IPR037163">
    <property type="entry name" value="Spermidine_synt_N_sf"/>
</dbReference>
<dbReference type="OrthoDB" id="5287969at2"/>
<dbReference type="InterPro" id="IPR029063">
    <property type="entry name" value="SAM-dependent_MTases_sf"/>
</dbReference>
<keyword evidence="10" id="KW-1185">Reference proteome</keyword>
<reference evidence="9 10" key="1">
    <citation type="submission" date="2019-08" db="EMBL/GenBank/DDBJ databases">
        <title>Pelomicrobium methylotrophicum gen. nov., sp. nov. a moderately thermophilic, facultatively anaerobic, lithoautotrophic and methylotrophic bacterium isolated from a terrestrial mud volcano.</title>
        <authorList>
            <person name="Slobodkina G.B."/>
            <person name="Merkel A.Y."/>
            <person name="Slobodkin A.I."/>
        </authorList>
    </citation>
    <scope>NUCLEOTIDE SEQUENCE [LARGE SCALE GENOMIC DNA]</scope>
    <source>
        <strain evidence="9 10">SM250</strain>
    </source>
</reference>
<dbReference type="InterPro" id="IPR035246">
    <property type="entry name" value="Spermidine_synt_N"/>
</dbReference>
<comment type="similarity">
    <text evidence="1 6">Belongs to the spermidine/spermine synthase family.</text>
</comment>
<dbReference type="SUPFAM" id="SSF53335">
    <property type="entry name" value="S-adenosyl-L-methionine-dependent methyltransferases"/>
    <property type="match status" value="1"/>
</dbReference>
<keyword evidence="4 6" id="KW-0620">Polyamine biosynthesis</keyword>
<dbReference type="PANTHER" id="PTHR43317:SF1">
    <property type="entry name" value="THERMOSPERMINE SYNTHASE ACAULIS5"/>
    <property type="match status" value="1"/>
</dbReference>
<comment type="caution">
    <text evidence="6">Lacks conserved residue(s) required for the propagation of feature annotation.</text>
</comment>
<dbReference type="NCBIfam" id="NF002010">
    <property type="entry name" value="PRK00811.1"/>
    <property type="match status" value="1"/>
</dbReference>
<dbReference type="Proteomes" id="UP000321201">
    <property type="component" value="Unassembled WGS sequence"/>
</dbReference>
<dbReference type="EMBL" id="VPFL01000014">
    <property type="protein sequence ID" value="TXF11382.1"/>
    <property type="molecule type" value="Genomic_DNA"/>
</dbReference>
<keyword evidence="2 6" id="KW-0808">Transferase</keyword>
<sequence>MNKPYNGQFHIELLNPNYGCAVRVTETIARLRTEYQDLEVVDTPMFGRMLLLDKVMMTTERDEFFYHENLIHVGGLAHPGPRSALVVGGGDGGSSEELLKYSTMQRVVMAELDRGVVEASKQYLQKVHRGAFDDPRLTVMIGDGKAFVERTDQRFDIVALDLTDPLGPSVQLYTREFYEACKRILNPGGVLTLHVESPITRPQAYQRIVATLKAVFPIVRPYMVYVPIYCAWWGMATASETVDPLALSEAEVERRIAERGIGDLQYLNGAVYRAMLSLPNFVRALLAEPAAVITTDSLLVDEVGDPTFKYDLVARK</sequence>
<dbReference type="EC" id="2.5.1.16" evidence="6"/>
<feature type="active site" description="Proton acceptor" evidence="6 7">
    <location>
        <position position="161"/>
    </location>
</feature>
<dbReference type="Gene3D" id="2.30.140.10">
    <property type="entry name" value="Spermidine synthase, tetramerisation domain"/>
    <property type="match status" value="1"/>
</dbReference>
<evidence type="ECO:0000256" key="3">
    <source>
        <dbReference type="ARBA" id="ARBA00023066"/>
    </source>
</evidence>